<dbReference type="InterPro" id="IPR004090">
    <property type="entry name" value="Chemotax_Me-accpt_rcpt"/>
</dbReference>
<dbReference type="PANTHER" id="PTHR32089">
    <property type="entry name" value="METHYL-ACCEPTING CHEMOTAXIS PROTEIN MCPB"/>
    <property type="match status" value="1"/>
</dbReference>
<keyword evidence="1 3" id="KW-0807">Transducer</keyword>
<dbReference type="PROSITE" id="PS50885">
    <property type="entry name" value="HAMP"/>
    <property type="match status" value="1"/>
</dbReference>
<feature type="domain" description="HAMP" evidence="5">
    <location>
        <begin position="207"/>
        <end position="259"/>
    </location>
</feature>
<dbReference type="Gene3D" id="1.10.287.950">
    <property type="entry name" value="Methyl-accepting chemotaxis protein"/>
    <property type="match status" value="1"/>
</dbReference>
<dbReference type="PANTHER" id="PTHR32089:SF112">
    <property type="entry name" value="LYSOZYME-LIKE PROTEIN-RELATED"/>
    <property type="match status" value="1"/>
</dbReference>
<dbReference type="Pfam" id="PF00015">
    <property type="entry name" value="MCPsignal"/>
    <property type="match status" value="1"/>
</dbReference>
<reference evidence="6 7" key="1">
    <citation type="journal article" date="2021" name="Front. Microbiol.">
        <title>Comprehensive Comparative Genomics and Phenotyping of Methylobacterium Species.</title>
        <authorList>
            <person name="Alessa O."/>
            <person name="Ogura Y."/>
            <person name="Fujitani Y."/>
            <person name="Takami H."/>
            <person name="Hayashi T."/>
            <person name="Sahin N."/>
            <person name="Tani A."/>
        </authorList>
    </citation>
    <scope>NUCLEOTIDE SEQUENCE [LARGE SCALE GENOMIC DNA]</scope>
    <source>
        <strain evidence="6 7">DSM 23679</strain>
    </source>
</reference>
<comment type="caution">
    <text evidence="6">The sequence shown here is derived from an EMBL/GenBank/DDBJ whole genome shotgun (WGS) entry which is preliminary data.</text>
</comment>
<dbReference type="Gene3D" id="6.10.340.10">
    <property type="match status" value="1"/>
</dbReference>
<dbReference type="PROSITE" id="PS50111">
    <property type="entry name" value="CHEMOTAXIS_TRANSDUC_2"/>
    <property type="match status" value="1"/>
</dbReference>
<dbReference type="Pfam" id="PF00672">
    <property type="entry name" value="HAMP"/>
    <property type="match status" value="1"/>
</dbReference>
<dbReference type="PRINTS" id="PR00260">
    <property type="entry name" value="CHEMTRNSDUCR"/>
</dbReference>
<dbReference type="CDD" id="cd06225">
    <property type="entry name" value="HAMP"/>
    <property type="match status" value="1"/>
</dbReference>
<evidence type="ECO:0008006" key="8">
    <source>
        <dbReference type="Google" id="ProtNLM"/>
    </source>
</evidence>
<gene>
    <name evidence="6" type="ORF">AFCDBAGC_3873</name>
</gene>
<evidence type="ECO:0000256" key="1">
    <source>
        <dbReference type="ARBA" id="ARBA00023224"/>
    </source>
</evidence>
<dbReference type="Proteomes" id="UP001055117">
    <property type="component" value="Unassembled WGS sequence"/>
</dbReference>
<dbReference type="InterPro" id="IPR004089">
    <property type="entry name" value="MCPsignal_dom"/>
</dbReference>
<evidence type="ECO:0000259" key="5">
    <source>
        <dbReference type="PROSITE" id="PS50885"/>
    </source>
</evidence>
<protein>
    <recommendedName>
        <fullName evidence="8">Methyl-accepting chemotaxis protein</fullName>
    </recommendedName>
</protein>
<dbReference type="RefSeq" id="WP_147830535.1">
    <property type="nucleotide sequence ID" value="NZ_BPQG01000062.1"/>
</dbReference>
<comment type="similarity">
    <text evidence="2">Belongs to the methyl-accepting chemotaxis (MCP) protein family.</text>
</comment>
<organism evidence="6 7">
    <name type="scientific">Methylobacterium cerastii</name>
    <dbReference type="NCBI Taxonomy" id="932741"/>
    <lineage>
        <taxon>Bacteria</taxon>
        <taxon>Pseudomonadati</taxon>
        <taxon>Pseudomonadota</taxon>
        <taxon>Alphaproteobacteria</taxon>
        <taxon>Hyphomicrobiales</taxon>
        <taxon>Methylobacteriaceae</taxon>
        <taxon>Methylobacterium</taxon>
    </lineage>
</organism>
<accession>A0ABQ4QL68</accession>
<dbReference type="EMBL" id="BPQG01000062">
    <property type="protein sequence ID" value="GJD45993.1"/>
    <property type="molecule type" value="Genomic_DNA"/>
</dbReference>
<evidence type="ECO:0000313" key="6">
    <source>
        <dbReference type="EMBL" id="GJD45993.1"/>
    </source>
</evidence>
<dbReference type="SUPFAM" id="SSF58104">
    <property type="entry name" value="Methyl-accepting chemotaxis protein (MCP) signaling domain"/>
    <property type="match status" value="1"/>
</dbReference>
<evidence type="ECO:0000259" key="4">
    <source>
        <dbReference type="PROSITE" id="PS50111"/>
    </source>
</evidence>
<sequence length="556" mass="57413">MTIGGKLLGLVGASSLVTLVVAGVGLDTLRTFDRSVGAARNATENALFAAELTRLATDTALESRGIYAAADTQAARKYAAGIVRDLSAIDALLTEWRPAVPEADRPLFERVAKDAAEFRRHRTETARLGTEVSPKAAAEQGFTDANRDNRVAFQTGIETFVKRSRERIETLNAAAEALYVERLRLLLALAFGGTLGGLLVGGLVGHRMIAKPLRAVSTAIRRLAQGDRDLPPVKPSRDEIGAIWASMRTFADAMGEADALRRSQAQAGLEAGAIKRAEMDTLADRFQVSVGGLVGHLAASAGTMEETARAMARNAERTSLQSQAVMDAAGTASMNVQAVAAATEELAATANEIGAQVSQTSIAAAGAVENARRTEQSVQRLARSAASIGEVVSLISGIAGQTNLLALNATIEAARAGEAGRGFAVVAAEVKSLAGQTALATDRITAEIAKIRDATADAVAAIEEIGGTIGSVHEIAMGVSAAVEEQQLATQEIARSVSDAAEGTRAVSETMAEVQAAALQAGDAAGQVLAAAGDLARRSAGLGGEVDGFVREIRAA</sequence>
<keyword evidence="7" id="KW-1185">Reference proteome</keyword>
<evidence type="ECO:0000256" key="2">
    <source>
        <dbReference type="ARBA" id="ARBA00029447"/>
    </source>
</evidence>
<dbReference type="InterPro" id="IPR003660">
    <property type="entry name" value="HAMP_dom"/>
</dbReference>
<proteinExistence type="inferred from homology"/>
<feature type="domain" description="Methyl-accepting transducer" evidence="4">
    <location>
        <begin position="300"/>
        <end position="536"/>
    </location>
</feature>
<evidence type="ECO:0000256" key="3">
    <source>
        <dbReference type="PROSITE-ProRule" id="PRU00284"/>
    </source>
</evidence>
<dbReference type="SMART" id="SM00283">
    <property type="entry name" value="MA"/>
    <property type="match status" value="1"/>
</dbReference>
<evidence type="ECO:0000313" key="7">
    <source>
        <dbReference type="Proteomes" id="UP001055117"/>
    </source>
</evidence>
<name>A0ABQ4QL68_9HYPH</name>
<dbReference type="SMART" id="SM00304">
    <property type="entry name" value="HAMP"/>
    <property type="match status" value="1"/>
</dbReference>